<dbReference type="InterPro" id="IPR029479">
    <property type="entry name" value="Nitroreductase"/>
</dbReference>
<name>A0A484F6A5_9EURY</name>
<feature type="domain" description="Nitroreductase" evidence="1">
    <location>
        <begin position="10"/>
        <end position="67"/>
    </location>
</feature>
<comment type="caution">
    <text evidence="2">The sequence shown here is derived from an EMBL/GenBank/DDBJ whole genome shotgun (WGS) entry which is preliminary data.</text>
</comment>
<evidence type="ECO:0000259" key="1">
    <source>
        <dbReference type="Pfam" id="PF00881"/>
    </source>
</evidence>
<proteinExistence type="predicted"/>
<protein>
    <submittedName>
        <fullName evidence="2">Nitroreductase</fullName>
    </submittedName>
</protein>
<accession>A0A484F6A5</accession>
<reference evidence="2 3" key="1">
    <citation type="submission" date="2019-03" db="EMBL/GenBank/DDBJ databases">
        <title>Genomic Encyclopedia of Type Strains, Phase IV (KMG-IV): sequencing the most valuable type-strain genomes for metagenomic binning, comparative biology and taxonomic classification.</title>
        <authorList>
            <person name="Goeker M."/>
        </authorList>
    </citation>
    <scope>NUCLEOTIDE SEQUENCE [LARGE SCALE GENOMIC DNA]</scope>
    <source>
        <strain evidence="2 3">DSM 13328</strain>
    </source>
</reference>
<dbReference type="RefSeq" id="WP_133517512.1">
    <property type="nucleotide sequence ID" value="NZ_JAHDUW010000003.1"/>
</dbReference>
<dbReference type="PANTHER" id="PTHR23026:SF123">
    <property type="entry name" value="NAD(P)H NITROREDUCTASE RV3131-RELATED"/>
    <property type="match status" value="1"/>
</dbReference>
<sequence>MSQNETIETILSRRSVRQYLSDPIPKDDLSTLLECARFAPSGLNNQPWRFSVIEDKEIGRQLSNLTHYSEIVSSAPLIISVFLDTVSSYHREKDLMAIGACIQNILLAAHSLNLGAVWLGEILKNKEEVSKILNAPDEFELAAVLAVGQSAEPSPGTTDRKPLNELVF</sequence>
<dbReference type="CDD" id="cd02062">
    <property type="entry name" value="Nitro_FMN_reductase"/>
    <property type="match status" value="1"/>
</dbReference>
<dbReference type="InterPro" id="IPR050627">
    <property type="entry name" value="Nitroreductase/BluB"/>
</dbReference>
<dbReference type="PANTHER" id="PTHR23026">
    <property type="entry name" value="NADPH NITROREDUCTASE"/>
    <property type="match status" value="1"/>
</dbReference>
<evidence type="ECO:0000313" key="2">
    <source>
        <dbReference type="EMBL" id="TDQ68870.1"/>
    </source>
</evidence>
<dbReference type="Pfam" id="PF00881">
    <property type="entry name" value="Nitroreductase"/>
    <property type="match status" value="1"/>
</dbReference>
<organism evidence="2 3">
    <name type="scientific">Methanimicrococcus blatticola</name>
    <dbReference type="NCBI Taxonomy" id="91560"/>
    <lineage>
        <taxon>Archaea</taxon>
        <taxon>Methanobacteriati</taxon>
        <taxon>Methanobacteriota</taxon>
        <taxon>Stenosarchaea group</taxon>
        <taxon>Methanomicrobia</taxon>
        <taxon>Methanosarcinales</taxon>
        <taxon>Methanosarcinaceae</taxon>
        <taxon>Methanimicrococcus</taxon>
    </lineage>
</organism>
<dbReference type="AlphaFoldDB" id="A0A484F6A5"/>
<dbReference type="EMBL" id="SNYS01000008">
    <property type="protein sequence ID" value="TDQ68870.1"/>
    <property type="molecule type" value="Genomic_DNA"/>
</dbReference>
<dbReference type="Gene3D" id="3.40.109.10">
    <property type="entry name" value="NADH Oxidase"/>
    <property type="match status" value="1"/>
</dbReference>
<gene>
    <name evidence="2" type="ORF">C7391_1069</name>
</gene>
<dbReference type="SUPFAM" id="SSF55469">
    <property type="entry name" value="FMN-dependent nitroreductase-like"/>
    <property type="match status" value="1"/>
</dbReference>
<dbReference type="OrthoDB" id="287850at2157"/>
<keyword evidence="3" id="KW-1185">Reference proteome</keyword>
<dbReference type="GO" id="GO:0016491">
    <property type="term" value="F:oxidoreductase activity"/>
    <property type="evidence" value="ECO:0007669"/>
    <property type="project" value="InterPro"/>
</dbReference>
<evidence type="ECO:0000313" key="3">
    <source>
        <dbReference type="Proteomes" id="UP000294855"/>
    </source>
</evidence>
<dbReference type="InterPro" id="IPR000415">
    <property type="entry name" value="Nitroreductase-like"/>
</dbReference>
<dbReference type="Proteomes" id="UP000294855">
    <property type="component" value="Unassembled WGS sequence"/>
</dbReference>